<reference evidence="1 2" key="1">
    <citation type="journal article" date="2024" name="J Genomics">
        <title>Draft genome sequencing and assembly of Favolaschia claudopus CIRM-BRFM 2984 isolated from oak limbs.</title>
        <authorList>
            <person name="Navarro D."/>
            <person name="Drula E."/>
            <person name="Chaduli D."/>
            <person name="Cazenave R."/>
            <person name="Ahrendt S."/>
            <person name="Wang J."/>
            <person name="Lipzen A."/>
            <person name="Daum C."/>
            <person name="Barry K."/>
            <person name="Grigoriev I.V."/>
            <person name="Favel A."/>
            <person name="Rosso M.N."/>
            <person name="Martin F."/>
        </authorList>
    </citation>
    <scope>NUCLEOTIDE SEQUENCE [LARGE SCALE GENOMIC DNA]</scope>
    <source>
        <strain evidence="1 2">CIRM-BRFM 2984</strain>
    </source>
</reference>
<feature type="non-terminal residue" evidence="1">
    <location>
        <position position="126"/>
    </location>
</feature>
<name>A0AAW0BIE4_9AGAR</name>
<dbReference type="AlphaFoldDB" id="A0AAW0BIE4"/>
<evidence type="ECO:0000313" key="1">
    <source>
        <dbReference type="EMBL" id="KAK7025913.1"/>
    </source>
</evidence>
<protein>
    <submittedName>
        <fullName evidence="1">Uncharacterized protein</fullName>
    </submittedName>
</protein>
<sequence length="126" mass="14064">KNGPRTAARLAQAERRQDLTYSDWVQVFDFADDNPALGQKDIVAHFASRPDKDGGKLLFTQSALSKKLKRKAELRAAVSADPSALSLKRARVVTCPEVDEALGLWARDMEEKRQTVTGPMLIEKRK</sequence>
<keyword evidence="2" id="KW-1185">Reference proteome</keyword>
<accession>A0AAW0BIE4</accession>
<evidence type="ECO:0000313" key="2">
    <source>
        <dbReference type="Proteomes" id="UP001362999"/>
    </source>
</evidence>
<proteinExistence type="predicted"/>
<gene>
    <name evidence="1" type="ORF">R3P38DRAFT_2419837</name>
</gene>
<organism evidence="1 2">
    <name type="scientific">Favolaschia claudopus</name>
    <dbReference type="NCBI Taxonomy" id="2862362"/>
    <lineage>
        <taxon>Eukaryota</taxon>
        <taxon>Fungi</taxon>
        <taxon>Dikarya</taxon>
        <taxon>Basidiomycota</taxon>
        <taxon>Agaricomycotina</taxon>
        <taxon>Agaricomycetes</taxon>
        <taxon>Agaricomycetidae</taxon>
        <taxon>Agaricales</taxon>
        <taxon>Marasmiineae</taxon>
        <taxon>Mycenaceae</taxon>
        <taxon>Favolaschia</taxon>
    </lineage>
</organism>
<dbReference type="EMBL" id="JAWWNJ010000033">
    <property type="protein sequence ID" value="KAK7025913.1"/>
    <property type="molecule type" value="Genomic_DNA"/>
</dbReference>
<dbReference type="Proteomes" id="UP001362999">
    <property type="component" value="Unassembled WGS sequence"/>
</dbReference>
<feature type="non-terminal residue" evidence="1">
    <location>
        <position position="1"/>
    </location>
</feature>
<comment type="caution">
    <text evidence="1">The sequence shown here is derived from an EMBL/GenBank/DDBJ whole genome shotgun (WGS) entry which is preliminary data.</text>
</comment>